<feature type="transmembrane region" description="Helical" evidence="9">
    <location>
        <begin position="131"/>
        <end position="153"/>
    </location>
</feature>
<dbReference type="EMBL" id="PHIG01000049">
    <property type="protein sequence ID" value="PJK28019.1"/>
    <property type="molecule type" value="Genomic_DNA"/>
</dbReference>
<feature type="transmembrane region" description="Helical" evidence="9">
    <location>
        <begin position="90"/>
        <end position="111"/>
    </location>
</feature>
<evidence type="ECO:0000256" key="5">
    <source>
        <dbReference type="ARBA" id="ARBA00022692"/>
    </source>
</evidence>
<evidence type="ECO:0000256" key="8">
    <source>
        <dbReference type="ARBA" id="ARBA00038436"/>
    </source>
</evidence>
<dbReference type="PANTHER" id="PTHR35011:SF10">
    <property type="entry name" value="TRAP TRANSPORTER SMALL PERMEASE PROTEIN"/>
    <property type="match status" value="1"/>
</dbReference>
<dbReference type="Proteomes" id="UP000229498">
    <property type="component" value="Unassembled WGS sequence"/>
</dbReference>
<keyword evidence="6 9" id="KW-1133">Transmembrane helix</keyword>
<feature type="domain" description="Tripartite ATP-independent periplasmic transporters DctQ component" evidence="10">
    <location>
        <begin position="26"/>
        <end position="159"/>
    </location>
</feature>
<sequence>MHALGRLLAWIVAASTMVGAAAVILMMLQIVADVLLKNLINAPIPATSLIVSHYYMVIVAYLPVALSEKLNSHISVEIVFRHFSERWQKFVIGIVWLVSALVAGGIAHRLWFEALKKLAVEANVLESGLKIFIWPSYFVLPLGFGLFALVLLYRFACSVTGLASGLGETPVDAESKQLPASHEPT</sequence>
<dbReference type="InterPro" id="IPR055348">
    <property type="entry name" value="DctQ"/>
</dbReference>
<organism evidence="11 12">
    <name type="scientific">Minwuia thermotolerans</name>
    <dbReference type="NCBI Taxonomy" id="2056226"/>
    <lineage>
        <taxon>Bacteria</taxon>
        <taxon>Pseudomonadati</taxon>
        <taxon>Pseudomonadota</taxon>
        <taxon>Alphaproteobacteria</taxon>
        <taxon>Minwuiales</taxon>
        <taxon>Minwuiaceae</taxon>
        <taxon>Minwuia</taxon>
    </lineage>
</organism>
<keyword evidence="2 9" id="KW-0813">Transport</keyword>
<evidence type="ECO:0000313" key="11">
    <source>
        <dbReference type="EMBL" id="PJK28019.1"/>
    </source>
</evidence>
<dbReference type="OrthoDB" id="4250245at2"/>
<proteinExistence type="inferred from homology"/>
<keyword evidence="7 9" id="KW-0472">Membrane</keyword>
<evidence type="ECO:0000256" key="4">
    <source>
        <dbReference type="ARBA" id="ARBA00022519"/>
    </source>
</evidence>
<comment type="similarity">
    <text evidence="8 9">Belongs to the TRAP transporter small permease family.</text>
</comment>
<evidence type="ECO:0000256" key="1">
    <source>
        <dbReference type="ARBA" id="ARBA00004429"/>
    </source>
</evidence>
<keyword evidence="3" id="KW-1003">Cell membrane</keyword>
<keyword evidence="4 9" id="KW-0997">Cell inner membrane</keyword>
<evidence type="ECO:0000256" key="3">
    <source>
        <dbReference type="ARBA" id="ARBA00022475"/>
    </source>
</evidence>
<keyword evidence="5 9" id="KW-0812">Transmembrane</keyword>
<dbReference type="InterPro" id="IPR007387">
    <property type="entry name" value="TRAP_DctQ"/>
</dbReference>
<evidence type="ECO:0000256" key="7">
    <source>
        <dbReference type="ARBA" id="ARBA00023136"/>
    </source>
</evidence>
<gene>
    <name evidence="11" type="ORF">CVT23_19220</name>
</gene>
<dbReference type="RefSeq" id="WP_109792167.1">
    <property type="nucleotide sequence ID" value="NZ_PHIG01000049.1"/>
</dbReference>
<name>A0A2M9FX55_9PROT</name>
<reference evidence="11 12" key="1">
    <citation type="submission" date="2017-11" db="EMBL/GenBank/DDBJ databases">
        <title>Draft genome sequence of Rhizobiales bacterium SY3-13.</title>
        <authorList>
            <person name="Sun C."/>
        </authorList>
    </citation>
    <scope>NUCLEOTIDE SEQUENCE [LARGE SCALE GENOMIC DNA]</scope>
    <source>
        <strain evidence="11 12">SY3-13</strain>
    </source>
</reference>
<dbReference type="GO" id="GO:0015740">
    <property type="term" value="P:C4-dicarboxylate transport"/>
    <property type="evidence" value="ECO:0007669"/>
    <property type="project" value="TreeGrafter"/>
</dbReference>
<accession>A0A2M9FX55</accession>
<comment type="subcellular location">
    <subcellularLocation>
        <location evidence="1 9">Cell inner membrane</location>
        <topology evidence="1 9">Multi-pass membrane protein</topology>
    </subcellularLocation>
</comment>
<dbReference type="Pfam" id="PF04290">
    <property type="entry name" value="DctQ"/>
    <property type="match status" value="1"/>
</dbReference>
<dbReference type="GO" id="GO:0005886">
    <property type="term" value="C:plasma membrane"/>
    <property type="evidence" value="ECO:0007669"/>
    <property type="project" value="UniProtKB-SubCell"/>
</dbReference>
<evidence type="ECO:0000256" key="2">
    <source>
        <dbReference type="ARBA" id="ARBA00022448"/>
    </source>
</evidence>
<evidence type="ECO:0000313" key="12">
    <source>
        <dbReference type="Proteomes" id="UP000229498"/>
    </source>
</evidence>
<evidence type="ECO:0000256" key="6">
    <source>
        <dbReference type="ARBA" id="ARBA00022989"/>
    </source>
</evidence>
<comment type="caution">
    <text evidence="11">The sequence shown here is derived from an EMBL/GenBank/DDBJ whole genome shotgun (WGS) entry which is preliminary data.</text>
</comment>
<evidence type="ECO:0000256" key="9">
    <source>
        <dbReference type="RuleBase" id="RU369079"/>
    </source>
</evidence>
<keyword evidence="12" id="KW-1185">Reference proteome</keyword>
<dbReference type="AlphaFoldDB" id="A0A2M9FX55"/>
<comment type="subunit">
    <text evidence="9">The complex comprises the extracytoplasmic solute receptor protein and the two transmembrane proteins.</text>
</comment>
<evidence type="ECO:0000259" key="10">
    <source>
        <dbReference type="Pfam" id="PF04290"/>
    </source>
</evidence>
<feature type="transmembrane region" description="Helical" evidence="9">
    <location>
        <begin position="7"/>
        <end position="32"/>
    </location>
</feature>
<protein>
    <recommendedName>
        <fullName evidence="9">TRAP transporter small permease protein</fullName>
    </recommendedName>
</protein>
<comment type="function">
    <text evidence="9">Part of the tripartite ATP-independent periplasmic (TRAP) transport system.</text>
</comment>
<dbReference type="PANTHER" id="PTHR35011">
    <property type="entry name" value="2,3-DIKETO-L-GULONATE TRAP TRANSPORTER SMALL PERMEASE PROTEIN YIAM"/>
    <property type="match status" value="1"/>
</dbReference>
<dbReference type="GO" id="GO:0022857">
    <property type="term" value="F:transmembrane transporter activity"/>
    <property type="evidence" value="ECO:0007669"/>
    <property type="project" value="UniProtKB-UniRule"/>
</dbReference>
<feature type="transmembrane region" description="Helical" evidence="9">
    <location>
        <begin position="44"/>
        <end position="64"/>
    </location>
</feature>